<dbReference type="InterPro" id="IPR012908">
    <property type="entry name" value="PGAP1-ab_dom-like"/>
</dbReference>
<evidence type="ECO:0000256" key="4">
    <source>
        <dbReference type="RuleBase" id="RU365011"/>
    </source>
</evidence>
<dbReference type="Pfam" id="PF22939">
    <property type="entry name" value="WHD_GPIID"/>
    <property type="match status" value="1"/>
</dbReference>
<evidence type="ECO:0000259" key="6">
    <source>
        <dbReference type="Pfam" id="PF07819"/>
    </source>
</evidence>
<evidence type="ECO:0000256" key="1">
    <source>
        <dbReference type="ARBA" id="ARBA00003496"/>
    </source>
</evidence>
<reference evidence="9" key="2">
    <citation type="submission" date="2020-02" db="EMBL/GenBank/DDBJ databases">
        <authorList>
            <person name="Gilchrist C.L.M."/>
            <person name="Chooi Y.-H."/>
        </authorList>
    </citation>
    <scope>NUCLEOTIDE SEQUENCE</scope>
    <source>
        <strain evidence="9">MST-FP2251</strain>
    </source>
</reference>
<dbReference type="InterPro" id="IPR036322">
    <property type="entry name" value="WD40_repeat_dom_sf"/>
</dbReference>
<dbReference type="InterPro" id="IPR054471">
    <property type="entry name" value="GPIID_WHD"/>
</dbReference>
<dbReference type="InterPro" id="IPR015943">
    <property type="entry name" value="WD40/YVTN_repeat-like_dom_sf"/>
</dbReference>
<comment type="similarity">
    <text evidence="4">Belongs to the GPI inositol-deacylase family.</text>
</comment>
<comment type="function">
    <text evidence="1 4">Involved in inositol deacylation of GPI-anchored proteins which plays important roles in the quality control and ER-associated degradation of GPI-anchored proteins.</text>
</comment>
<keyword evidence="4" id="KW-0472">Membrane</keyword>
<dbReference type="GO" id="GO:0016788">
    <property type="term" value="F:hydrolase activity, acting on ester bonds"/>
    <property type="evidence" value="ECO:0007669"/>
    <property type="project" value="InterPro"/>
</dbReference>
<protein>
    <recommendedName>
        <fullName evidence="2 4">GPI inositol-deacylase</fullName>
        <ecNumber evidence="4">3.1.-.-</ecNumber>
    </recommendedName>
</protein>
<dbReference type="Gene3D" id="3.40.50.1820">
    <property type="entry name" value="alpha/beta hydrolase"/>
    <property type="match status" value="1"/>
</dbReference>
<evidence type="ECO:0000259" key="8">
    <source>
        <dbReference type="Pfam" id="PF24883"/>
    </source>
</evidence>
<organism evidence="9 10">
    <name type="scientific">Aspergillus nanangensis</name>
    <dbReference type="NCBI Taxonomy" id="2582783"/>
    <lineage>
        <taxon>Eukaryota</taxon>
        <taxon>Fungi</taxon>
        <taxon>Dikarya</taxon>
        <taxon>Ascomycota</taxon>
        <taxon>Pezizomycotina</taxon>
        <taxon>Eurotiomycetes</taxon>
        <taxon>Eurotiomycetidae</taxon>
        <taxon>Eurotiales</taxon>
        <taxon>Aspergillaceae</taxon>
        <taxon>Aspergillus</taxon>
        <taxon>Aspergillus subgen. Circumdati</taxon>
    </lineage>
</organism>
<evidence type="ECO:0000259" key="7">
    <source>
        <dbReference type="Pfam" id="PF22939"/>
    </source>
</evidence>
<feature type="compositionally biased region" description="Polar residues" evidence="5">
    <location>
        <begin position="27"/>
        <end position="36"/>
    </location>
</feature>
<dbReference type="Pfam" id="PF00400">
    <property type="entry name" value="WD40"/>
    <property type="match status" value="1"/>
</dbReference>
<dbReference type="InterPro" id="IPR001680">
    <property type="entry name" value="WD40_rpt"/>
</dbReference>
<feature type="domain" description="GPI inositol-deacylase winged helix" evidence="7">
    <location>
        <begin position="682"/>
        <end position="766"/>
    </location>
</feature>
<dbReference type="SUPFAM" id="SSF50978">
    <property type="entry name" value="WD40 repeat-like"/>
    <property type="match status" value="1"/>
</dbReference>
<feature type="domain" description="Nephrocystin 3-like N-terminal" evidence="8">
    <location>
        <begin position="397"/>
        <end position="575"/>
    </location>
</feature>
<keyword evidence="10" id="KW-1185">Reference proteome</keyword>
<feature type="region of interest" description="Disordered" evidence="5">
    <location>
        <begin position="1"/>
        <end position="62"/>
    </location>
</feature>
<dbReference type="SUPFAM" id="SSF52540">
    <property type="entry name" value="P-loop containing nucleoside triphosphate hydrolases"/>
    <property type="match status" value="1"/>
</dbReference>
<dbReference type="InterPro" id="IPR029058">
    <property type="entry name" value="AB_hydrolase_fold"/>
</dbReference>
<keyword evidence="4" id="KW-0653">Protein transport</keyword>
<evidence type="ECO:0000256" key="3">
    <source>
        <dbReference type="ARBA" id="ARBA00022737"/>
    </source>
</evidence>
<dbReference type="GO" id="GO:0015031">
    <property type="term" value="P:protein transport"/>
    <property type="evidence" value="ECO:0007669"/>
    <property type="project" value="UniProtKB-KW"/>
</dbReference>
<dbReference type="SMART" id="SM00320">
    <property type="entry name" value="WD40"/>
    <property type="match status" value="5"/>
</dbReference>
<reference evidence="9" key="1">
    <citation type="journal article" date="2019" name="Beilstein J. Org. Chem.">
        <title>Nanangenines: drimane sesquiterpenoids as the dominant metabolite cohort of a novel Australian fungus, Aspergillus nanangensis.</title>
        <authorList>
            <person name="Lacey H.J."/>
            <person name="Gilchrist C.L.M."/>
            <person name="Crombie A."/>
            <person name="Kalaitzis J.A."/>
            <person name="Vuong D."/>
            <person name="Rutledge P.J."/>
            <person name="Turner P."/>
            <person name="Pitt J.I."/>
            <person name="Lacey E."/>
            <person name="Chooi Y.H."/>
            <person name="Piggott A.M."/>
        </authorList>
    </citation>
    <scope>NUCLEOTIDE SEQUENCE</scope>
    <source>
        <strain evidence="9">MST-FP2251</strain>
    </source>
</reference>
<sequence length="1617" mass="179938">MEPPVGKKQPPIRVGGGESSDMRKLSDTSTAGLSIRTTSSAPLSTALTLTPGETDPEPLSPPTLSLRKRFSSAWVQNRRDSVSQDGGGAAAAAAAARGPLGLRLVYSSPEPLIDLIFVHGLRGGSIKTWCKGNDPRFFWPQFWLPMEPGFRNVNIHSFGYDSDWASTKSSILSVQDFGQSLLEEMRNSPHMRDNGSGPVILVGHSMGGLVIKKAFILARDVNTFHGRIKSIFFLATPHRGSDFAHILNNILNISGVGSSRHYIHDLSTSSASAKLINEDFGKYASDIPIFSFYETLRMSMGVTSALIVEKNSAILGPGYKNERIQYLNANHRDICKFDSLDDPNYITLKNALVGSIQDLLREALVTRDEESKNQMKSLRSFLAISDRPDETHRRLDGSCQWIDGRDDFQEWRDSADSFITGDLEEPPDSVQSHSPSIYWVHSNPGTGKTFLASYVVSELLGYQLECAYYYFHISNKASRSLGEFLRSMAYQMALSNAAVRDRLFKLCQEGITFNIDDPWAIWNKVFKKGIFQARVYTSQYWVVDAIDECVKYEEFFTMLKADPPPFPLRIFMTSRKLPGIQRLFRLVEVSATLSCLEIPANDSAMDIERYIESRINNLPVDSPSERQELGQTVLQKSNACFLWVRLVLDELEQVYSKESISQVLRGIPAGMEPYYQRMVNGMAENKLEKHIAKAVLRWVMVSARSMTISQLSQALKLDIDAELPSATVAVEGLCGQLVVVDKSSHLVEIVHPTAREFLLSKGAGEFQISRPETHTKIALVCLKILNSELTSPRNRRFLTQKRPDPSPFLDYAVIQFSEHVYSASSGTDDLLIAMDRFFRTNVLAWVEAIARKGDLHCLIRASKNLKAYLDRRAKHSSPLNSQVRNIDAWSTDLGRLVTKFGACLLQNPTAIHFLIPPLCPLNSAIYAQFGKKSVDGLELVGFRNSAWDDCIASVSLGEDVAAAVSCGDNLIAVGMESGDVNLYNHRSCQKERVLHYTYPVDLVHFADDYVVACTTRFLTLQDLTGRTVWKTRLRFRCIVLTSTRDAVVAVSQHGHVLKWSLADGSLLQDEAFSYRRFDTESESEELLSRAPYLASISPDMRMLALGYRGGSVCLWDLTASELIGWARDEEDRLAAKLLFNPNPNINLLLVIYSNHDLSLYDTWSGDLVKTLKTPNDVGLLSASCSPDGRTLVTTDMQGTMQIWDFESLSLLYHVYSPFPSFRILDFSSDGSSVIDVMDSSMRIWSPSALVRKNNEEDSSVSDDAIHLTATEGQYETHRTSRVTALATHPSLPLVLAGKYNGEVLVFSTKTGLQTSKLYTHSSRSFITELTLGRNNVVASADVTGSIQVWKIVISSAFTVTSSTLLLQTQATSQVKQLCLSESGNHLLVSTSQSDSVYSMHNGQLVGMLEFLPQERGIWRWMAIPGHDEFALFSDHSLSQHSATQFPDRVDGMNYELQYSLPEGNQASRVNTAIIDPVTCTVAIEIQHRTEYAVSSTAYLFDVGAKSKEAGATLPPVSPMFSTSSRHFLGISSKTKSMVFLHRNAWVSSIEQSALASDRYTQHFFVPNEYIATDQEVLPAKSADDDIIFCLYGELVIVRNGLKFQNVVGFEETAINVG</sequence>
<dbReference type="SUPFAM" id="SSF53474">
    <property type="entry name" value="alpha/beta-Hydrolases"/>
    <property type="match status" value="1"/>
</dbReference>
<dbReference type="InterPro" id="IPR027417">
    <property type="entry name" value="P-loop_NTPase"/>
</dbReference>
<keyword evidence="4" id="KW-0813">Transport</keyword>
<feature type="domain" description="GPI inositol-deacylase PGAP1-like alpha/beta" evidence="6">
    <location>
        <begin position="151"/>
        <end position="242"/>
    </location>
</feature>
<keyword evidence="4" id="KW-0378">Hydrolase</keyword>
<feature type="compositionally biased region" description="Low complexity" evidence="5">
    <location>
        <begin position="37"/>
        <end position="51"/>
    </location>
</feature>
<name>A0AAD4GX71_ASPNN</name>
<dbReference type="EC" id="3.1.-.-" evidence="4"/>
<accession>A0AAD4GX71</accession>
<dbReference type="Proteomes" id="UP001194746">
    <property type="component" value="Unassembled WGS sequence"/>
</dbReference>
<gene>
    <name evidence="9" type="ORF">FE257_010831</name>
</gene>
<dbReference type="Gene3D" id="3.40.50.300">
    <property type="entry name" value="P-loop containing nucleotide triphosphate hydrolases"/>
    <property type="match status" value="1"/>
</dbReference>
<evidence type="ECO:0000313" key="9">
    <source>
        <dbReference type="EMBL" id="KAF9893519.1"/>
    </source>
</evidence>
<keyword evidence="4" id="KW-0256">Endoplasmic reticulum</keyword>
<dbReference type="GO" id="GO:0005789">
    <property type="term" value="C:endoplasmic reticulum membrane"/>
    <property type="evidence" value="ECO:0007669"/>
    <property type="project" value="UniProtKB-SubCell"/>
</dbReference>
<dbReference type="Pfam" id="PF07819">
    <property type="entry name" value="PGAP1"/>
    <property type="match status" value="1"/>
</dbReference>
<dbReference type="InterPro" id="IPR056884">
    <property type="entry name" value="NPHP3-like_N"/>
</dbReference>
<evidence type="ECO:0000313" key="10">
    <source>
        <dbReference type="Proteomes" id="UP001194746"/>
    </source>
</evidence>
<evidence type="ECO:0000256" key="5">
    <source>
        <dbReference type="SAM" id="MobiDB-lite"/>
    </source>
</evidence>
<keyword evidence="3" id="KW-0677">Repeat</keyword>
<comment type="subcellular location">
    <subcellularLocation>
        <location evidence="4">Endoplasmic reticulum membrane</location>
    </subcellularLocation>
</comment>
<dbReference type="Pfam" id="PF24883">
    <property type="entry name" value="NPHP3_N"/>
    <property type="match status" value="1"/>
</dbReference>
<comment type="caution">
    <text evidence="9">The sequence shown here is derived from an EMBL/GenBank/DDBJ whole genome shotgun (WGS) entry which is preliminary data.</text>
</comment>
<evidence type="ECO:0000256" key="2">
    <source>
        <dbReference type="ARBA" id="ARBA00015856"/>
    </source>
</evidence>
<proteinExistence type="inferred from homology"/>
<dbReference type="PANTHER" id="PTHR10039:SF16">
    <property type="entry name" value="GPI INOSITOL-DEACYLASE"/>
    <property type="match status" value="1"/>
</dbReference>
<dbReference type="Gene3D" id="2.130.10.10">
    <property type="entry name" value="YVTN repeat-like/Quinoprotein amine dehydrogenase"/>
    <property type="match status" value="3"/>
</dbReference>
<dbReference type="EMBL" id="VCAU01000007">
    <property type="protein sequence ID" value="KAF9893519.1"/>
    <property type="molecule type" value="Genomic_DNA"/>
</dbReference>
<dbReference type="PANTHER" id="PTHR10039">
    <property type="entry name" value="AMELOGENIN"/>
    <property type="match status" value="1"/>
</dbReference>